<name>A0A9Q3DXV7_9BASI</name>
<sequence>MTIVHKAGDIQKNSDVLIRWALPNKPDNPSYVAASSEPQISIDRINITDLGTQFFEQARGSYKQDKDCNTLTSLL</sequence>
<reference evidence="1" key="1">
    <citation type="submission" date="2021-03" db="EMBL/GenBank/DDBJ databases">
        <title>Draft genome sequence of rust myrtle Austropuccinia psidii MF-1, a brazilian biotype.</title>
        <authorList>
            <person name="Quecine M.C."/>
            <person name="Pachon D.M.R."/>
            <person name="Bonatelli M.L."/>
            <person name="Correr F.H."/>
            <person name="Franceschini L.M."/>
            <person name="Leite T.F."/>
            <person name="Margarido G.R.A."/>
            <person name="Almeida C.A."/>
            <person name="Ferrarezi J.A."/>
            <person name="Labate C.A."/>
        </authorList>
    </citation>
    <scope>NUCLEOTIDE SEQUENCE</scope>
    <source>
        <strain evidence="1">MF-1</strain>
    </source>
</reference>
<gene>
    <name evidence="1" type="ORF">O181_049628</name>
</gene>
<organism evidence="1 2">
    <name type="scientific">Austropuccinia psidii MF-1</name>
    <dbReference type="NCBI Taxonomy" id="1389203"/>
    <lineage>
        <taxon>Eukaryota</taxon>
        <taxon>Fungi</taxon>
        <taxon>Dikarya</taxon>
        <taxon>Basidiomycota</taxon>
        <taxon>Pucciniomycotina</taxon>
        <taxon>Pucciniomycetes</taxon>
        <taxon>Pucciniales</taxon>
        <taxon>Sphaerophragmiaceae</taxon>
        <taxon>Austropuccinia</taxon>
    </lineage>
</organism>
<proteinExistence type="predicted"/>
<dbReference type="EMBL" id="AVOT02021229">
    <property type="protein sequence ID" value="MBW0509913.1"/>
    <property type="molecule type" value="Genomic_DNA"/>
</dbReference>
<keyword evidence="2" id="KW-1185">Reference proteome</keyword>
<dbReference type="Proteomes" id="UP000765509">
    <property type="component" value="Unassembled WGS sequence"/>
</dbReference>
<dbReference type="OrthoDB" id="2507171at2759"/>
<comment type="caution">
    <text evidence="1">The sequence shown here is derived from an EMBL/GenBank/DDBJ whole genome shotgun (WGS) entry which is preliminary data.</text>
</comment>
<protein>
    <submittedName>
        <fullName evidence="1">Uncharacterized protein</fullName>
    </submittedName>
</protein>
<dbReference type="AlphaFoldDB" id="A0A9Q3DXV7"/>
<accession>A0A9Q3DXV7</accession>
<evidence type="ECO:0000313" key="1">
    <source>
        <dbReference type="EMBL" id="MBW0509913.1"/>
    </source>
</evidence>
<evidence type="ECO:0000313" key="2">
    <source>
        <dbReference type="Proteomes" id="UP000765509"/>
    </source>
</evidence>